<comment type="caution">
    <text evidence="3">The sequence shown here is derived from an EMBL/GenBank/DDBJ whole genome shotgun (WGS) entry which is preliminary data.</text>
</comment>
<organism evidence="3 4">
    <name type="scientific">Pseudomonas saxonica</name>
    <dbReference type="NCBI Taxonomy" id="2600598"/>
    <lineage>
        <taxon>Bacteria</taxon>
        <taxon>Pseudomonadati</taxon>
        <taxon>Pseudomonadota</taxon>
        <taxon>Gammaproteobacteria</taxon>
        <taxon>Pseudomonadales</taxon>
        <taxon>Pseudomonadaceae</taxon>
        <taxon>Pseudomonas</taxon>
    </lineage>
</organism>
<name>A0A5C5PRS5_9PSED</name>
<dbReference type="InterPro" id="IPR009081">
    <property type="entry name" value="PP-bd_ACP"/>
</dbReference>
<sequence>MANKGFFEKLREIFFGQPSKPVAPPKPVEAVKPTPKPQEEIKPVETAPVTQTETPLIKELEQIIFNIIQKHVEPSDLLVESGLVDSLNAVDIVLAVQLKYGCKIPPTEIEEHLESLESLADFVNKNRTKTTTATA</sequence>
<accession>A0A5C5PRS5</accession>
<feature type="domain" description="Carrier" evidence="2">
    <location>
        <begin position="47"/>
        <end position="127"/>
    </location>
</feature>
<evidence type="ECO:0000313" key="4">
    <source>
        <dbReference type="Proteomes" id="UP000317901"/>
    </source>
</evidence>
<gene>
    <name evidence="3" type="ORF">FJD37_23075</name>
</gene>
<dbReference type="Proteomes" id="UP000317901">
    <property type="component" value="Unassembled WGS sequence"/>
</dbReference>
<feature type="region of interest" description="Disordered" evidence="1">
    <location>
        <begin position="18"/>
        <end position="52"/>
    </location>
</feature>
<dbReference type="PROSITE" id="PS50075">
    <property type="entry name" value="CARRIER"/>
    <property type="match status" value="1"/>
</dbReference>
<evidence type="ECO:0000313" key="3">
    <source>
        <dbReference type="EMBL" id="TWR79736.1"/>
    </source>
</evidence>
<dbReference type="InterPro" id="IPR036736">
    <property type="entry name" value="ACP-like_sf"/>
</dbReference>
<dbReference type="Gene3D" id="1.10.1200.10">
    <property type="entry name" value="ACP-like"/>
    <property type="match status" value="1"/>
</dbReference>
<dbReference type="RefSeq" id="WP_146427672.1">
    <property type="nucleotide sequence ID" value="NZ_VFIP01000078.1"/>
</dbReference>
<dbReference type="AlphaFoldDB" id="A0A5C5PRS5"/>
<dbReference type="EMBL" id="VFIP01000078">
    <property type="protein sequence ID" value="TWR79736.1"/>
    <property type="molecule type" value="Genomic_DNA"/>
</dbReference>
<dbReference type="OrthoDB" id="6905271at2"/>
<evidence type="ECO:0000256" key="1">
    <source>
        <dbReference type="SAM" id="MobiDB-lite"/>
    </source>
</evidence>
<dbReference type="SUPFAM" id="SSF47336">
    <property type="entry name" value="ACP-like"/>
    <property type="match status" value="1"/>
</dbReference>
<dbReference type="Pfam" id="PF00550">
    <property type="entry name" value="PP-binding"/>
    <property type="match status" value="1"/>
</dbReference>
<evidence type="ECO:0000259" key="2">
    <source>
        <dbReference type="PROSITE" id="PS50075"/>
    </source>
</evidence>
<reference evidence="3 4" key="1">
    <citation type="submission" date="2019-06" db="EMBL/GenBank/DDBJ databases">
        <title>Pseudomonas bimorpha sp. nov. isolated from bovine raw milk and skim milk concentrate.</title>
        <authorList>
            <person name="Hofmann K."/>
            <person name="Huptas C."/>
            <person name="Doll E."/>
            <person name="Scherer S."/>
            <person name="Wenning M."/>
        </authorList>
    </citation>
    <scope>NUCLEOTIDE SEQUENCE [LARGE SCALE GENOMIC DNA]</scope>
    <source>
        <strain evidence="3 4">DSM 108990</strain>
    </source>
</reference>
<proteinExistence type="predicted"/>
<protein>
    <recommendedName>
        <fullName evidence="2">Carrier domain-containing protein</fullName>
    </recommendedName>
</protein>